<dbReference type="Gene3D" id="3.20.20.120">
    <property type="entry name" value="Enolase-like C-terminal domain"/>
    <property type="match status" value="1"/>
</dbReference>
<dbReference type="Proteomes" id="UP000035017">
    <property type="component" value="Unassembled WGS sequence"/>
</dbReference>
<evidence type="ECO:0000313" key="1">
    <source>
        <dbReference type="EMBL" id="KIQ00870.1"/>
    </source>
</evidence>
<comment type="caution">
    <text evidence="1">The sequence shown here is derived from an EMBL/GenBank/DDBJ whole genome shotgun (WGS) entry which is preliminary data.</text>
</comment>
<dbReference type="InterPro" id="IPR029017">
    <property type="entry name" value="Enolase-like_N"/>
</dbReference>
<name>A0A0D0KMV0_AGRTU</name>
<dbReference type="EMBL" id="JXQV01000016">
    <property type="protein sequence ID" value="KIQ00870.1"/>
    <property type="molecule type" value="Genomic_DNA"/>
</dbReference>
<dbReference type="OrthoDB" id="7809546at2"/>
<dbReference type="InterPro" id="IPR036849">
    <property type="entry name" value="Enolase-like_C_sf"/>
</dbReference>
<dbReference type="SUPFAM" id="SSF54826">
    <property type="entry name" value="Enolase N-terminal domain-like"/>
    <property type="match status" value="1"/>
</dbReference>
<sequence length="476" mass="51714">MASAPVLKVKDVAIFERRLSMRMPFRFGAATVTEAAQIFLSVIIEDEGGKTATGYAAELMVPKWFDKNADLSNADNEQQLRRSVHMAAQLAKEAALATAFGLHAALEPQQHEQASAEGLNGLIASFGLALVDRAILDGLCRLHGLTVADAIRINLPDIDTSTTPDLAGFDITGFLSRLQPKKTIHLRHTVGYVDALTPSDVNSARRNDGLPECLSEEIETYGIRYFKLKLSGRPVEDTQRLIQIAGVLDRLSTYKVTLDGNEQFADEAAVIELKDRIEAEPGLQRLRQSLLFIEQPITRTVALSKQVKTLARRVALEIDESDGTKDAFLEAKAQGYLGVSSKSCKGFYRSLLNRMRVEQWNAETAGGYFMSAEDLTTQAGVAVQQDLALAALIGLGHIERNGHHYVDGMQGASDTENAAWLCAHGDLYANHAGRARLHIAKGELSLETVLATKGLGVAQSAAQATFQSLQSGEKTI</sequence>
<dbReference type="AlphaFoldDB" id="A0A0D0KMV0"/>
<accession>A0A0D0KMV0</accession>
<dbReference type="SUPFAM" id="SSF51604">
    <property type="entry name" value="Enolase C-terminal domain-like"/>
    <property type="match status" value="1"/>
</dbReference>
<proteinExistence type="predicted"/>
<evidence type="ECO:0000313" key="2">
    <source>
        <dbReference type="Proteomes" id="UP000035017"/>
    </source>
</evidence>
<protein>
    <submittedName>
        <fullName evidence="1">Mandelate racemase</fullName>
    </submittedName>
</protein>
<gene>
    <name evidence="1" type="ORF">RU07_16430</name>
</gene>
<organism evidence="1 2">
    <name type="scientific">Agrobacterium tumefaciens</name>
    <dbReference type="NCBI Taxonomy" id="358"/>
    <lineage>
        <taxon>Bacteria</taxon>
        <taxon>Pseudomonadati</taxon>
        <taxon>Pseudomonadota</taxon>
        <taxon>Alphaproteobacteria</taxon>
        <taxon>Hyphomicrobiales</taxon>
        <taxon>Rhizobiaceae</taxon>
        <taxon>Rhizobium/Agrobacterium group</taxon>
        <taxon>Agrobacterium</taxon>
        <taxon>Agrobacterium tumefaciens complex</taxon>
    </lineage>
</organism>
<reference evidence="1 2" key="1">
    <citation type="submission" date="2014-12" db="EMBL/GenBank/DDBJ databases">
        <title>16Stimator: statistical estimation of ribosomal gene copy numbers from draft genome assemblies.</title>
        <authorList>
            <person name="Perisin M.A."/>
            <person name="Vetter M."/>
            <person name="Gilbert J.A."/>
            <person name="Bergelson J."/>
        </authorList>
    </citation>
    <scope>NUCLEOTIDE SEQUENCE [LARGE SCALE GENOMIC DNA]</scope>
    <source>
        <strain evidence="1 2">MEJ076</strain>
    </source>
</reference>